<keyword evidence="1" id="KW-0479">Metal-binding</keyword>
<dbReference type="PANTHER" id="PTHR14677">
    <property type="entry name" value="ARSENITE INDUCUBLE RNA ASSOCIATED PROTEIN AIP-1-RELATED"/>
    <property type="match status" value="1"/>
</dbReference>
<feature type="region of interest" description="Disordered" evidence="5">
    <location>
        <begin position="133"/>
        <end position="154"/>
    </location>
</feature>
<dbReference type="STRING" id="46835.A0A504YWH4"/>
<gene>
    <name evidence="7" type="ORF">FGIG_01872</name>
</gene>
<dbReference type="SMART" id="SM00154">
    <property type="entry name" value="ZnF_AN1"/>
    <property type="match status" value="2"/>
</dbReference>
<dbReference type="Pfam" id="PF01428">
    <property type="entry name" value="zf-AN1"/>
    <property type="match status" value="2"/>
</dbReference>
<dbReference type="InterPro" id="IPR035896">
    <property type="entry name" value="AN1-like_Znf"/>
</dbReference>
<accession>A0A504YWH4</accession>
<proteinExistence type="predicted"/>
<evidence type="ECO:0000256" key="2">
    <source>
        <dbReference type="ARBA" id="ARBA00022771"/>
    </source>
</evidence>
<dbReference type="PROSITE" id="PS51039">
    <property type="entry name" value="ZF_AN1"/>
    <property type="match status" value="1"/>
</dbReference>
<dbReference type="EMBL" id="SUNJ01002046">
    <property type="protein sequence ID" value="TPP66292.1"/>
    <property type="molecule type" value="Genomic_DNA"/>
</dbReference>
<feature type="domain" description="AN1-type" evidence="6">
    <location>
        <begin position="4"/>
        <end position="52"/>
    </location>
</feature>
<dbReference type="SUPFAM" id="SSF118310">
    <property type="entry name" value="AN1-like Zinc finger"/>
    <property type="match status" value="2"/>
</dbReference>
<dbReference type="GO" id="GO:0005737">
    <property type="term" value="C:cytoplasm"/>
    <property type="evidence" value="ECO:0007669"/>
    <property type="project" value="TreeGrafter"/>
</dbReference>
<reference evidence="7 8" key="1">
    <citation type="submission" date="2019-04" db="EMBL/GenBank/DDBJ databases">
        <title>Annotation for the trematode Fasciola gigantica.</title>
        <authorList>
            <person name="Choi Y.-J."/>
        </authorList>
    </citation>
    <scope>NUCLEOTIDE SEQUENCE [LARGE SCALE GENOMIC DNA]</scope>
    <source>
        <strain evidence="7">Uganda_cow_1</strain>
    </source>
</reference>
<dbReference type="Proteomes" id="UP000316759">
    <property type="component" value="Unassembled WGS sequence"/>
</dbReference>
<organism evidence="7 8">
    <name type="scientific">Fasciola gigantica</name>
    <name type="common">Giant liver fluke</name>
    <dbReference type="NCBI Taxonomy" id="46835"/>
    <lineage>
        <taxon>Eukaryota</taxon>
        <taxon>Metazoa</taxon>
        <taxon>Spiralia</taxon>
        <taxon>Lophotrochozoa</taxon>
        <taxon>Platyhelminthes</taxon>
        <taxon>Trematoda</taxon>
        <taxon>Digenea</taxon>
        <taxon>Plagiorchiida</taxon>
        <taxon>Echinostomata</taxon>
        <taxon>Echinostomatoidea</taxon>
        <taxon>Fasciolidae</taxon>
        <taxon>Fasciola</taxon>
    </lineage>
</organism>
<dbReference type="OrthoDB" id="431929at2759"/>
<keyword evidence="8" id="KW-1185">Reference proteome</keyword>
<evidence type="ECO:0000313" key="7">
    <source>
        <dbReference type="EMBL" id="TPP66292.1"/>
    </source>
</evidence>
<dbReference type="GO" id="GO:0008270">
    <property type="term" value="F:zinc ion binding"/>
    <property type="evidence" value="ECO:0007669"/>
    <property type="project" value="UniProtKB-KW"/>
</dbReference>
<evidence type="ECO:0000256" key="5">
    <source>
        <dbReference type="SAM" id="MobiDB-lite"/>
    </source>
</evidence>
<keyword evidence="3" id="KW-0862">Zinc</keyword>
<evidence type="ECO:0000313" key="8">
    <source>
        <dbReference type="Proteomes" id="UP000316759"/>
    </source>
</evidence>
<evidence type="ECO:0000256" key="4">
    <source>
        <dbReference type="PROSITE-ProRule" id="PRU00449"/>
    </source>
</evidence>
<evidence type="ECO:0000259" key="6">
    <source>
        <dbReference type="PROSITE" id="PS51039"/>
    </source>
</evidence>
<dbReference type="InterPro" id="IPR000058">
    <property type="entry name" value="Znf_AN1"/>
</dbReference>
<name>A0A504YWH4_FASGI</name>
<evidence type="ECO:0000256" key="3">
    <source>
        <dbReference type="ARBA" id="ARBA00022833"/>
    </source>
</evidence>
<sequence length="287" mass="31739">MAELNIGDHCAKPDCKQLDFLPIQCDECKLIFCKLHSSVTAHECQAPPRIVPDLEMDAETKLPGQRCQFPSCDKCELVPLKCEACEKLFCVSHKQKEVHQCPKLWTATHEANAERKAGLLNAEHLDRAALQSVSRPLHHASESSTVKSASKPVSRRSRATAARLTLMQAKMHAKPAGRLAASIASDDRFVIRLSASAELNPTSTEAVPFFVGKTWPLGRVLDFAQEHFSVRTSKAGSLLALRQIYEHAADESDVRDVEDLDLSRTIEDCERDGTLQEACLLQLTTAK</sequence>
<dbReference type="PANTHER" id="PTHR14677:SF20">
    <property type="entry name" value="ZINC FINGER AN1-TYPE CONTAINING 2A-RELATED"/>
    <property type="match status" value="1"/>
</dbReference>
<keyword evidence="2 4" id="KW-0863">Zinc-finger</keyword>
<evidence type="ECO:0000256" key="1">
    <source>
        <dbReference type="ARBA" id="ARBA00022723"/>
    </source>
</evidence>
<comment type="caution">
    <text evidence="7">The sequence shown here is derived from an EMBL/GenBank/DDBJ whole genome shotgun (WGS) entry which is preliminary data.</text>
</comment>
<protein>
    <submittedName>
        <fullName evidence="7">AN1-type zinc finger protein 1</fullName>
    </submittedName>
</protein>
<dbReference type="Gene3D" id="4.10.1110.10">
    <property type="entry name" value="AN1-like Zinc finger"/>
    <property type="match status" value="2"/>
</dbReference>
<dbReference type="AlphaFoldDB" id="A0A504YWH4"/>